<sequence length="121" mass="14080">MNLDKFLFATDDIHLTSLKENLTFRKQIIGIERKRIRSHCYLVSTKVSLLLSSPMKEISSFPQVVPWPLVLAIEMRYWFAGRTNGDARSRTAEKQTAIVQQRIRKPSALLRMRRAELFSSK</sequence>
<comment type="caution">
    <text evidence="1">The sequence shown here is derived from an EMBL/GenBank/DDBJ whole genome shotgun (WGS) entry which is preliminary data.</text>
</comment>
<evidence type="ECO:0000313" key="2">
    <source>
        <dbReference type="Proteomes" id="UP000499080"/>
    </source>
</evidence>
<gene>
    <name evidence="1" type="ORF">AVEN_247416_1</name>
</gene>
<proteinExistence type="predicted"/>
<reference evidence="1 2" key="1">
    <citation type="journal article" date="2019" name="Sci. Rep.">
        <title>Orb-weaving spider Araneus ventricosus genome elucidates the spidroin gene catalogue.</title>
        <authorList>
            <person name="Kono N."/>
            <person name="Nakamura H."/>
            <person name="Ohtoshi R."/>
            <person name="Moran D.A.P."/>
            <person name="Shinohara A."/>
            <person name="Yoshida Y."/>
            <person name="Fujiwara M."/>
            <person name="Mori M."/>
            <person name="Tomita M."/>
            <person name="Arakawa K."/>
        </authorList>
    </citation>
    <scope>NUCLEOTIDE SEQUENCE [LARGE SCALE GENOMIC DNA]</scope>
</reference>
<keyword evidence="2" id="KW-1185">Reference proteome</keyword>
<dbReference type="Proteomes" id="UP000499080">
    <property type="component" value="Unassembled WGS sequence"/>
</dbReference>
<dbReference type="AlphaFoldDB" id="A0A4Y2PLN3"/>
<dbReference type="EMBL" id="BGPR01133865">
    <property type="protein sequence ID" value="GBN52204.1"/>
    <property type="molecule type" value="Genomic_DNA"/>
</dbReference>
<organism evidence="1 2">
    <name type="scientific">Araneus ventricosus</name>
    <name type="common">Orbweaver spider</name>
    <name type="synonym">Epeira ventricosa</name>
    <dbReference type="NCBI Taxonomy" id="182803"/>
    <lineage>
        <taxon>Eukaryota</taxon>
        <taxon>Metazoa</taxon>
        <taxon>Ecdysozoa</taxon>
        <taxon>Arthropoda</taxon>
        <taxon>Chelicerata</taxon>
        <taxon>Arachnida</taxon>
        <taxon>Araneae</taxon>
        <taxon>Araneomorphae</taxon>
        <taxon>Entelegynae</taxon>
        <taxon>Araneoidea</taxon>
        <taxon>Araneidae</taxon>
        <taxon>Araneus</taxon>
    </lineage>
</organism>
<evidence type="ECO:0000313" key="1">
    <source>
        <dbReference type="EMBL" id="GBN52204.1"/>
    </source>
</evidence>
<accession>A0A4Y2PLN3</accession>
<protein>
    <submittedName>
        <fullName evidence="1">Uncharacterized protein</fullName>
    </submittedName>
</protein>
<name>A0A4Y2PLN3_ARAVE</name>